<accession>A0A9D4ZJ70</accession>
<dbReference type="EMBL" id="JABFUD020000010">
    <property type="protein sequence ID" value="KAI5074966.1"/>
    <property type="molecule type" value="Genomic_DNA"/>
</dbReference>
<evidence type="ECO:0000256" key="1">
    <source>
        <dbReference type="SAM" id="MobiDB-lite"/>
    </source>
</evidence>
<keyword evidence="3" id="KW-1185">Reference proteome</keyword>
<reference evidence="2" key="1">
    <citation type="submission" date="2021-01" db="EMBL/GenBank/DDBJ databases">
        <title>Adiantum capillus-veneris genome.</title>
        <authorList>
            <person name="Fang Y."/>
            <person name="Liao Q."/>
        </authorList>
    </citation>
    <scope>NUCLEOTIDE SEQUENCE</scope>
    <source>
        <strain evidence="2">H3</strain>
        <tissue evidence="2">Leaf</tissue>
    </source>
</reference>
<gene>
    <name evidence="2" type="ORF">GOP47_0010927</name>
</gene>
<feature type="region of interest" description="Disordered" evidence="1">
    <location>
        <begin position="83"/>
        <end position="111"/>
    </location>
</feature>
<comment type="caution">
    <text evidence="2">The sequence shown here is derived from an EMBL/GenBank/DDBJ whole genome shotgun (WGS) entry which is preliminary data.</text>
</comment>
<protein>
    <submittedName>
        <fullName evidence="2">Uncharacterized protein</fullName>
    </submittedName>
</protein>
<feature type="region of interest" description="Disordered" evidence="1">
    <location>
        <begin position="1"/>
        <end position="56"/>
    </location>
</feature>
<evidence type="ECO:0000313" key="2">
    <source>
        <dbReference type="EMBL" id="KAI5074966.1"/>
    </source>
</evidence>
<proteinExistence type="predicted"/>
<feature type="compositionally biased region" description="Polar residues" evidence="1">
    <location>
        <begin position="36"/>
        <end position="46"/>
    </location>
</feature>
<name>A0A9D4ZJ70_ADICA</name>
<organism evidence="2 3">
    <name type="scientific">Adiantum capillus-veneris</name>
    <name type="common">Maidenhair fern</name>
    <dbReference type="NCBI Taxonomy" id="13818"/>
    <lineage>
        <taxon>Eukaryota</taxon>
        <taxon>Viridiplantae</taxon>
        <taxon>Streptophyta</taxon>
        <taxon>Embryophyta</taxon>
        <taxon>Tracheophyta</taxon>
        <taxon>Polypodiopsida</taxon>
        <taxon>Polypodiidae</taxon>
        <taxon>Polypodiales</taxon>
        <taxon>Pteridineae</taxon>
        <taxon>Pteridaceae</taxon>
        <taxon>Vittarioideae</taxon>
        <taxon>Adiantum</taxon>
    </lineage>
</organism>
<evidence type="ECO:0000313" key="3">
    <source>
        <dbReference type="Proteomes" id="UP000886520"/>
    </source>
</evidence>
<feature type="compositionally biased region" description="Basic and acidic residues" evidence="1">
    <location>
        <begin position="1"/>
        <end position="11"/>
    </location>
</feature>
<dbReference type="Proteomes" id="UP000886520">
    <property type="component" value="Chromosome 10"/>
</dbReference>
<sequence length="111" mass="11669">MGRQDPDRDQEGLPFCEGRGCSKGWLPVGTAGRATGQRQGRPSGSTEKQEWELSVRGGGVVHVTEEHQGWSRGLPGIGVAEAKRRRGGDHGAEVGGLQRGNTEVKGPLGGV</sequence>
<dbReference type="AlphaFoldDB" id="A0A9D4ZJ70"/>